<organism evidence="2 3">
    <name type="scientific">Blautia pseudococcoides</name>
    <dbReference type="NCBI Taxonomy" id="1796616"/>
    <lineage>
        <taxon>Bacteria</taxon>
        <taxon>Bacillati</taxon>
        <taxon>Bacillota</taxon>
        <taxon>Clostridia</taxon>
        <taxon>Lachnospirales</taxon>
        <taxon>Lachnospiraceae</taxon>
        <taxon>Blautia</taxon>
    </lineage>
</organism>
<proteinExistence type="predicted"/>
<dbReference type="InterPro" id="IPR051448">
    <property type="entry name" value="CdaR-like_regulators"/>
</dbReference>
<dbReference type="RefSeq" id="WP_065542570.1">
    <property type="nucleotide sequence ID" value="NZ_CP015405.2"/>
</dbReference>
<dbReference type="AlphaFoldDB" id="A0A1C7I9Y2"/>
<feature type="domain" description="PucR C-terminal helix-turn-helix" evidence="1">
    <location>
        <begin position="460"/>
        <end position="516"/>
    </location>
</feature>
<dbReference type="EMBL" id="CP015405">
    <property type="protein sequence ID" value="ANU76405.1"/>
    <property type="molecule type" value="Genomic_DNA"/>
</dbReference>
<gene>
    <name evidence="2" type="ORF">A4V09_11865</name>
</gene>
<sequence>MTELSLNREEKSRLFRLNMQILADAFTAHYQTITFYAQNDRPCLEGIRLYKRGKSLNPRYVYLLQSRDVDNTFPEYKNIGFICVGHTDITCFHQSCPVIELKNSPDFLDAFEMVQETFAKYRQWDTHLQYALNSEHPLDEMLLASLDIFGNPMFIHNTDFYILSCPRYVQGMTVWERDSRTGHNMVPLSLIHDFKADTEYLDTLSKKAPDLFSAEQRGYRILYVNLWNGSRYEGRICVDEIQSELQKGNYLALEYLGHFIELAIKHKSLFSLSMGNDMDRFFNEYLDGTIGDNQRILNYLYFLHWKQNDRYLCLRLETEQRDINMLSAAATLGHIETQIPSGHAFLYRHSIAVVVNLSYGHSSASEVISSLAILMREGLLKMGASSEIHDFMLVPQGYIQASAALDLGRKSDSMTWCYRFDDYLLEYLLKKGRQEIPPQLLCSEKLLLLKKYDDKNKTDLYHTVKVYLELERNILQTANELYIHRSTLFYRLDRIRKIAGIDFEDSRERLILRLSFYILEQKLET</sequence>
<dbReference type="InterPro" id="IPR042070">
    <property type="entry name" value="PucR_C-HTH_sf"/>
</dbReference>
<dbReference type="Proteomes" id="UP000092574">
    <property type="component" value="Chromosome"/>
</dbReference>
<dbReference type="OrthoDB" id="1969285at2"/>
<dbReference type="PANTHER" id="PTHR33744">
    <property type="entry name" value="CARBOHYDRATE DIACID REGULATOR"/>
    <property type="match status" value="1"/>
</dbReference>
<dbReference type="Gene3D" id="1.10.10.2840">
    <property type="entry name" value="PucR C-terminal helix-turn-helix domain"/>
    <property type="match status" value="1"/>
</dbReference>
<dbReference type="KEGG" id="byl:A4V09_11865"/>
<dbReference type="Pfam" id="PF13556">
    <property type="entry name" value="HTH_30"/>
    <property type="match status" value="1"/>
</dbReference>
<dbReference type="InterPro" id="IPR025736">
    <property type="entry name" value="PucR_C-HTH_dom"/>
</dbReference>
<reference evidence="2" key="1">
    <citation type="submission" date="2017-04" db="EMBL/GenBank/DDBJ databases">
        <title>Complete Genome Sequences of Twelve Strains of a Stable Defined Moderately Diverse Mouse Microbiota 2 (sDMDMm2).</title>
        <authorList>
            <person name="Uchimura Y."/>
            <person name="Wyss M."/>
            <person name="Brugiroux S."/>
            <person name="Limenitakis J.P."/>
            <person name="Stecher B."/>
            <person name="McCoy K.D."/>
            <person name="Macpherson A.J."/>
        </authorList>
    </citation>
    <scope>NUCLEOTIDE SEQUENCE</scope>
    <source>
        <strain evidence="2">YL58</strain>
    </source>
</reference>
<accession>A0A1C7I9Y2</accession>
<dbReference type="PANTHER" id="PTHR33744:SF1">
    <property type="entry name" value="DNA-BINDING TRANSCRIPTIONAL ACTIVATOR ADER"/>
    <property type="match status" value="1"/>
</dbReference>
<evidence type="ECO:0000259" key="1">
    <source>
        <dbReference type="Pfam" id="PF13556"/>
    </source>
</evidence>
<keyword evidence="3" id="KW-1185">Reference proteome</keyword>
<dbReference type="STRING" id="1796616.A4V09_11865"/>
<evidence type="ECO:0000313" key="2">
    <source>
        <dbReference type="EMBL" id="ANU76405.1"/>
    </source>
</evidence>
<name>A0A1C7I9Y2_9FIRM</name>
<evidence type="ECO:0000313" key="3">
    <source>
        <dbReference type="Proteomes" id="UP000092574"/>
    </source>
</evidence>
<protein>
    <recommendedName>
        <fullName evidence="1">PucR C-terminal helix-turn-helix domain-containing protein</fullName>
    </recommendedName>
</protein>